<dbReference type="InterPro" id="IPR012337">
    <property type="entry name" value="RNaseH-like_sf"/>
</dbReference>
<reference evidence="1 2" key="1">
    <citation type="journal article" date="2016" name="Nat. Commun.">
        <title>Extremotolerant tardigrade genome and improved radiotolerance of human cultured cells by tardigrade-unique protein.</title>
        <authorList>
            <person name="Hashimoto T."/>
            <person name="Horikawa D.D."/>
            <person name="Saito Y."/>
            <person name="Kuwahara H."/>
            <person name="Kozuka-Hata H."/>
            <person name="Shin-I T."/>
            <person name="Minakuchi Y."/>
            <person name="Ohishi K."/>
            <person name="Motoyama A."/>
            <person name="Aizu T."/>
            <person name="Enomoto A."/>
            <person name="Kondo K."/>
            <person name="Tanaka S."/>
            <person name="Hara Y."/>
            <person name="Koshikawa S."/>
            <person name="Sagara H."/>
            <person name="Miura T."/>
            <person name="Yokobori S."/>
            <person name="Miyagawa K."/>
            <person name="Suzuki Y."/>
            <person name="Kubo T."/>
            <person name="Oyama M."/>
            <person name="Kohara Y."/>
            <person name="Fujiyama A."/>
            <person name="Arakawa K."/>
            <person name="Katayama T."/>
            <person name="Toyoda A."/>
            <person name="Kunieda T."/>
        </authorList>
    </citation>
    <scope>NUCLEOTIDE SEQUENCE [LARGE SCALE GENOMIC DNA]</scope>
    <source>
        <strain evidence="1 2">YOKOZUNA-1</strain>
    </source>
</reference>
<keyword evidence="2" id="KW-1185">Reference proteome</keyword>
<organism evidence="1 2">
    <name type="scientific">Ramazzottius varieornatus</name>
    <name type="common">Water bear</name>
    <name type="synonym">Tardigrade</name>
    <dbReference type="NCBI Taxonomy" id="947166"/>
    <lineage>
        <taxon>Eukaryota</taxon>
        <taxon>Metazoa</taxon>
        <taxon>Ecdysozoa</taxon>
        <taxon>Tardigrada</taxon>
        <taxon>Eutardigrada</taxon>
        <taxon>Parachela</taxon>
        <taxon>Hypsibioidea</taxon>
        <taxon>Ramazzottiidae</taxon>
        <taxon>Ramazzottius</taxon>
    </lineage>
</organism>
<dbReference type="SUPFAM" id="SSF53098">
    <property type="entry name" value="Ribonuclease H-like"/>
    <property type="match status" value="1"/>
</dbReference>
<dbReference type="OrthoDB" id="1607513at2759"/>
<dbReference type="Proteomes" id="UP000186922">
    <property type="component" value="Unassembled WGS sequence"/>
</dbReference>
<protein>
    <recommendedName>
        <fullName evidence="3">DUF4371 domain-containing protein</fullName>
    </recommendedName>
</protein>
<dbReference type="EMBL" id="BDGG01000006">
    <property type="protein sequence ID" value="GAV00734.1"/>
    <property type="molecule type" value="Genomic_DNA"/>
</dbReference>
<accession>A0A1D1VP80</accession>
<dbReference type="AlphaFoldDB" id="A0A1D1VP80"/>
<evidence type="ECO:0008006" key="3">
    <source>
        <dbReference type="Google" id="ProtNLM"/>
    </source>
</evidence>
<gene>
    <name evidence="1" type="primary">RvY_11539</name>
    <name evidence="1" type="synonym">RvY_11539.2</name>
    <name evidence="1" type="ORF">RvY_11539-2</name>
</gene>
<proteinExistence type="predicted"/>
<sequence length="122" mass="13799">MDVTSARRIHGYRSALGDQRVELRRVLLDFVDLPAEQSAENLKNSVLTVLRDYDIARKTLGYTMDGAANMTAFFEDILPELRMERESHGVKNDVSEFKLRCICHVVNTVCQVGVVDEKNLIG</sequence>
<evidence type="ECO:0000313" key="2">
    <source>
        <dbReference type="Proteomes" id="UP000186922"/>
    </source>
</evidence>
<name>A0A1D1VP80_RAMVA</name>
<comment type="caution">
    <text evidence="1">The sequence shown here is derived from an EMBL/GenBank/DDBJ whole genome shotgun (WGS) entry which is preliminary data.</text>
</comment>
<evidence type="ECO:0000313" key="1">
    <source>
        <dbReference type="EMBL" id="GAV00734.1"/>
    </source>
</evidence>